<accession>A0AAV4RZP9</accession>
<dbReference type="Proteomes" id="UP001054837">
    <property type="component" value="Unassembled WGS sequence"/>
</dbReference>
<dbReference type="AlphaFoldDB" id="A0AAV4RZP9"/>
<gene>
    <name evidence="2" type="ORF">CDAR_569751</name>
</gene>
<proteinExistence type="predicted"/>
<sequence>MDEKKKKKKKGGHNRSLSEAPASLITGKAGKVETEIVGEEKDYMHSHGDNTKSGDVKKETDLRGRVKAAFYEREVGSRFDTSGLNILELDFWIQDSDDDASLCQKSNEIFERKENWTFDTQLLSINGGKLGDLGGQGMAPSLPIHRIVARISPSKQRSEDLVLENSV</sequence>
<name>A0AAV4RZP9_9ARAC</name>
<keyword evidence="3" id="KW-1185">Reference proteome</keyword>
<feature type="compositionally biased region" description="Basic residues" evidence="1">
    <location>
        <begin position="1"/>
        <end position="13"/>
    </location>
</feature>
<evidence type="ECO:0000313" key="3">
    <source>
        <dbReference type="Proteomes" id="UP001054837"/>
    </source>
</evidence>
<dbReference type="EMBL" id="BPLQ01006940">
    <property type="protein sequence ID" value="GIY26371.1"/>
    <property type="molecule type" value="Genomic_DNA"/>
</dbReference>
<reference evidence="2 3" key="1">
    <citation type="submission" date="2021-06" db="EMBL/GenBank/DDBJ databases">
        <title>Caerostris darwini draft genome.</title>
        <authorList>
            <person name="Kono N."/>
            <person name="Arakawa K."/>
        </authorList>
    </citation>
    <scope>NUCLEOTIDE SEQUENCE [LARGE SCALE GENOMIC DNA]</scope>
</reference>
<organism evidence="2 3">
    <name type="scientific">Caerostris darwini</name>
    <dbReference type="NCBI Taxonomy" id="1538125"/>
    <lineage>
        <taxon>Eukaryota</taxon>
        <taxon>Metazoa</taxon>
        <taxon>Ecdysozoa</taxon>
        <taxon>Arthropoda</taxon>
        <taxon>Chelicerata</taxon>
        <taxon>Arachnida</taxon>
        <taxon>Araneae</taxon>
        <taxon>Araneomorphae</taxon>
        <taxon>Entelegynae</taxon>
        <taxon>Araneoidea</taxon>
        <taxon>Araneidae</taxon>
        <taxon>Caerostris</taxon>
    </lineage>
</organism>
<comment type="caution">
    <text evidence="2">The sequence shown here is derived from an EMBL/GenBank/DDBJ whole genome shotgun (WGS) entry which is preliminary data.</text>
</comment>
<evidence type="ECO:0000256" key="1">
    <source>
        <dbReference type="SAM" id="MobiDB-lite"/>
    </source>
</evidence>
<feature type="region of interest" description="Disordered" evidence="1">
    <location>
        <begin position="1"/>
        <end position="30"/>
    </location>
</feature>
<evidence type="ECO:0000313" key="2">
    <source>
        <dbReference type="EMBL" id="GIY26371.1"/>
    </source>
</evidence>
<protein>
    <submittedName>
        <fullName evidence="2">Uncharacterized protein</fullName>
    </submittedName>
</protein>